<feature type="domain" description="Helicase ATP-binding" evidence="1">
    <location>
        <begin position="564"/>
        <end position="780"/>
    </location>
</feature>
<evidence type="ECO:0000313" key="3">
    <source>
        <dbReference type="Proteomes" id="UP001165082"/>
    </source>
</evidence>
<dbReference type="Gene3D" id="3.40.50.300">
    <property type="entry name" value="P-loop containing nucleotide triphosphate hydrolases"/>
    <property type="match status" value="1"/>
</dbReference>
<comment type="caution">
    <text evidence="2">The sequence shown here is derived from an EMBL/GenBank/DDBJ whole genome shotgun (WGS) entry which is preliminary data.</text>
</comment>
<dbReference type="InterPro" id="IPR027417">
    <property type="entry name" value="P-loop_NTPase"/>
</dbReference>
<feature type="non-terminal residue" evidence="2">
    <location>
        <position position="1"/>
    </location>
</feature>
<dbReference type="SMART" id="SM00487">
    <property type="entry name" value="DEXDc"/>
    <property type="match status" value="1"/>
</dbReference>
<dbReference type="Proteomes" id="UP001165082">
    <property type="component" value="Unassembled WGS sequence"/>
</dbReference>
<reference evidence="2" key="1">
    <citation type="submission" date="2022-07" db="EMBL/GenBank/DDBJ databases">
        <title>Genome analysis of Parmales, a sister group of diatoms, reveals the evolutionary specialization of diatoms from phago-mixotrophs to photoautotrophs.</title>
        <authorList>
            <person name="Ban H."/>
            <person name="Sato S."/>
            <person name="Yoshikawa S."/>
            <person name="Kazumasa Y."/>
            <person name="Nakamura Y."/>
            <person name="Ichinomiya M."/>
            <person name="Saitoh K."/>
            <person name="Sato N."/>
            <person name="Blanc-Mathieu R."/>
            <person name="Endo H."/>
            <person name="Kuwata A."/>
            <person name="Ogata H."/>
        </authorList>
    </citation>
    <scope>NUCLEOTIDE SEQUENCE</scope>
</reference>
<dbReference type="OrthoDB" id="10486596at2759"/>
<protein>
    <recommendedName>
        <fullName evidence="1">Helicase ATP-binding domain-containing protein</fullName>
    </recommendedName>
</protein>
<organism evidence="2 3">
    <name type="scientific">Triparma retinervis</name>
    <dbReference type="NCBI Taxonomy" id="2557542"/>
    <lineage>
        <taxon>Eukaryota</taxon>
        <taxon>Sar</taxon>
        <taxon>Stramenopiles</taxon>
        <taxon>Ochrophyta</taxon>
        <taxon>Bolidophyceae</taxon>
        <taxon>Parmales</taxon>
        <taxon>Triparmaceae</taxon>
        <taxon>Triparma</taxon>
    </lineage>
</organism>
<dbReference type="EMBL" id="BRXZ01007734">
    <property type="protein sequence ID" value="GMI33246.1"/>
    <property type="molecule type" value="Genomic_DNA"/>
</dbReference>
<dbReference type="AlphaFoldDB" id="A0A9W7G502"/>
<dbReference type="SUPFAM" id="SSF52540">
    <property type="entry name" value="P-loop containing nucleoside triphosphate hydrolases"/>
    <property type="match status" value="1"/>
</dbReference>
<accession>A0A9W7G502</accession>
<evidence type="ECO:0000259" key="1">
    <source>
        <dbReference type="SMART" id="SM00487"/>
    </source>
</evidence>
<sequence>MVSAASKLTLLDDLPVSEEFLGLFAQMGMERLISPRQLFPLSGVSNSFLDIGIWNGVTEPYARQMMGYSLLIQEERKEKDYKAWITCLLDTQAWGSNNATPGFLSKMNPNYIRWGVEPPTRDKYAGAGGQLLAWGLMVQKHPYLRGLPKDIPTGQHELLACLAKIHMWLLWMSTDPLGASALVSFMQVAFAIWEPGREGGISGGPEGGIFTELHASTAQTVLSGLQYCIKSCWAAQKVLMTGLMRGGELVLRGMSEEERTLWDGDLSNSNAKELFVLIAKLRGLQTWSGGKELLEIRENVFYIDSDIISLLDVKELHEVLEDLVMEKARILYDSLGPAMSKFLRGDAQVLVNDGDDLEVATFSLKWLNGEGRVILTQAEALGELLVEMLDKLNKEEAKTWLRHYYSYMAYVDVLGQLGGQIRGTQWRRMLLRSIPGTNALRSLRFFSEATSDDGVACKAVMHTRKIKIGSGSTGIMTNSIALAPTATVNMLLLTFFRAPIIKALQHKLGNQVTSEDFANFVFVGKSGNLSVASATSEFFRITSEVALLVNKHRMDKGLVGPDAMGFHVQAYQVLLQEVWGGSLSKHVLLELFCGMGKTAIPISLAIIKQFQLEIGGDKSKRFPTVMVFPNKLLAAEKYADFKSRNLRVFLIMGGGESNAEIMREANRTLVQDGSVVILAVVDSFIKEDVICHINNWINRGWLRTIFFDEAQELASQYPLRQEAFRKLSYWASTTTFGKKVRWVLMSGSLTPVVKRFVVGFLGYNEQAQKDQWVRICVPQTEEVDGFIPNPNIKYVKEGGKDISKDQSINTVVHRAKANAANGVRHLILTLGKEDGERVERGLMEGPDA</sequence>
<gene>
    <name evidence="2" type="ORF">TrRE_jg3101</name>
</gene>
<dbReference type="InterPro" id="IPR014001">
    <property type="entry name" value="Helicase_ATP-bd"/>
</dbReference>
<name>A0A9W7G502_9STRA</name>
<keyword evidence="3" id="KW-1185">Reference proteome</keyword>
<proteinExistence type="predicted"/>
<evidence type="ECO:0000313" key="2">
    <source>
        <dbReference type="EMBL" id="GMI33246.1"/>
    </source>
</evidence>